<dbReference type="EMBL" id="SDOX01000006">
    <property type="protein sequence ID" value="TFJ87391.1"/>
    <property type="molecule type" value="Genomic_DNA"/>
</dbReference>
<gene>
    <name evidence="2" type="ORF">NSK_001723</name>
</gene>
<dbReference type="OrthoDB" id="10307741at2759"/>
<feature type="region of interest" description="Disordered" evidence="1">
    <location>
        <begin position="1"/>
        <end position="25"/>
    </location>
</feature>
<feature type="compositionally biased region" description="Acidic residues" evidence="1">
    <location>
        <begin position="153"/>
        <end position="171"/>
    </location>
</feature>
<sequence>MKGSNTRTDDSLSGISRGDATRKVKKKKIKGKLFTLTTSPLPRAKFKAIVAAVYARKQAEAEELRTQIIHNAKLAEEEAFSRHGLDSRNQAGGCGDETQALPKVLESGFDALKAYDEHGRRIASKALTTVPSLMVGSGRWRECEGKVAAGREGEEEDSSDEEEEGGGEEGQDTLAATQGGKGRKREQTMADLVQLHRDLAELQRTRTELRWLLEQVERLEYESL</sequence>
<feature type="region of interest" description="Disordered" evidence="1">
    <location>
        <begin position="146"/>
        <end position="189"/>
    </location>
</feature>
<evidence type="ECO:0000256" key="1">
    <source>
        <dbReference type="SAM" id="MobiDB-lite"/>
    </source>
</evidence>
<comment type="caution">
    <text evidence="2">The sequence shown here is derived from an EMBL/GenBank/DDBJ whole genome shotgun (WGS) entry which is preliminary data.</text>
</comment>
<organism evidence="2 3">
    <name type="scientific">Nannochloropsis salina CCMP1776</name>
    <dbReference type="NCBI Taxonomy" id="1027361"/>
    <lineage>
        <taxon>Eukaryota</taxon>
        <taxon>Sar</taxon>
        <taxon>Stramenopiles</taxon>
        <taxon>Ochrophyta</taxon>
        <taxon>Eustigmatophyceae</taxon>
        <taxon>Eustigmatales</taxon>
        <taxon>Monodopsidaceae</taxon>
        <taxon>Microchloropsis</taxon>
        <taxon>Microchloropsis salina</taxon>
    </lineage>
</organism>
<dbReference type="Proteomes" id="UP000355283">
    <property type="component" value="Unassembled WGS sequence"/>
</dbReference>
<proteinExistence type="predicted"/>
<reference evidence="2 3" key="1">
    <citation type="submission" date="2019-01" db="EMBL/GenBank/DDBJ databases">
        <title>Nuclear Genome Assembly of the Microalgal Biofuel strain Nannochloropsis salina CCMP1776.</title>
        <authorList>
            <person name="Hovde B."/>
        </authorList>
    </citation>
    <scope>NUCLEOTIDE SEQUENCE [LARGE SCALE GENOMIC DNA]</scope>
    <source>
        <strain evidence="2 3">CCMP1776</strain>
    </source>
</reference>
<keyword evidence="3" id="KW-1185">Reference proteome</keyword>
<feature type="compositionally biased region" description="Polar residues" evidence="1">
    <location>
        <begin position="1"/>
        <end position="14"/>
    </location>
</feature>
<dbReference type="AlphaFoldDB" id="A0A4D9D6Q7"/>
<evidence type="ECO:0000313" key="3">
    <source>
        <dbReference type="Proteomes" id="UP000355283"/>
    </source>
</evidence>
<name>A0A4D9D6Q7_9STRA</name>
<accession>A0A4D9D6Q7</accession>
<protein>
    <submittedName>
        <fullName evidence="2">Uncharacterized protein</fullName>
    </submittedName>
</protein>
<evidence type="ECO:0000313" key="2">
    <source>
        <dbReference type="EMBL" id="TFJ87391.1"/>
    </source>
</evidence>